<evidence type="ECO:0000259" key="6">
    <source>
        <dbReference type="PROSITE" id="PS50977"/>
    </source>
</evidence>
<dbReference type="InterPro" id="IPR003012">
    <property type="entry name" value="Tet_transcr_reg_TetR"/>
</dbReference>
<dbReference type="Proteomes" id="UP000635606">
    <property type="component" value="Unassembled WGS sequence"/>
</dbReference>
<dbReference type="PANTHER" id="PTHR30055:SF151">
    <property type="entry name" value="TRANSCRIPTIONAL REGULATORY PROTEIN"/>
    <property type="match status" value="1"/>
</dbReference>
<dbReference type="SUPFAM" id="SSF46689">
    <property type="entry name" value="Homeodomain-like"/>
    <property type="match status" value="1"/>
</dbReference>
<evidence type="ECO:0000256" key="3">
    <source>
        <dbReference type="ARBA" id="ARBA00023125"/>
    </source>
</evidence>
<dbReference type="GO" id="GO:0046677">
    <property type="term" value="P:response to antibiotic"/>
    <property type="evidence" value="ECO:0007669"/>
    <property type="project" value="InterPro"/>
</dbReference>
<dbReference type="Gene3D" id="1.10.357.10">
    <property type="entry name" value="Tetracycline Repressor, domain 2"/>
    <property type="match status" value="1"/>
</dbReference>
<dbReference type="InterPro" id="IPR004111">
    <property type="entry name" value="Repressor_TetR_C"/>
</dbReference>
<dbReference type="InterPro" id="IPR036271">
    <property type="entry name" value="Tet_transcr_reg_TetR-rel_C_sf"/>
</dbReference>
<protein>
    <submittedName>
        <fullName evidence="7">TetR family transcriptional regulator</fullName>
    </submittedName>
</protein>
<reference evidence="7" key="1">
    <citation type="submission" date="2021-01" db="EMBL/GenBank/DDBJ databases">
        <title>Whole genome shotgun sequence of Virgisporangium ochraceum NBRC 16418.</title>
        <authorList>
            <person name="Komaki H."/>
            <person name="Tamura T."/>
        </authorList>
    </citation>
    <scope>NUCLEOTIDE SEQUENCE</scope>
    <source>
        <strain evidence="7">NBRC 16418</strain>
    </source>
</reference>
<dbReference type="Gene3D" id="1.10.10.60">
    <property type="entry name" value="Homeodomain-like"/>
    <property type="match status" value="1"/>
</dbReference>
<organism evidence="7 8">
    <name type="scientific">Virgisporangium ochraceum</name>
    <dbReference type="NCBI Taxonomy" id="65505"/>
    <lineage>
        <taxon>Bacteria</taxon>
        <taxon>Bacillati</taxon>
        <taxon>Actinomycetota</taxon>
        <taxon>Actinomycetes</taxon>
        <taxon>Micromonosporales</taxon>
        <taxon>Micromonosporaceae</taxon>
        <taxon>Virgisporangium</taxon>
    </lineage>
</organism>
<dbReference type="InterPro" id="IPR001647">
    <property type="entry name" value="HTH_TetR"/>
</dbReference>
<dbReference type="AlphaFoldDB" id="A0A8J4EDY2"/>
<keyword evidence="2" id="KW-0805">Transcription regulation</keyword>
<evidence type="ECO:0000256" key="4">
    <source>
        <dbReference type="ARBA" id="ARBA00023163"/>
    </source>
</evidence>
<evidence type="ECO:0000313" key="7">
    <source>
        <dbReference type="EMBL" id="GIJ71156.1"/>
    </source>
</evidence>
<keyword evidence="8" id="KW-1185">Reference proteome</keyword>
<dbReference type="Pfam" id="PF02909">
    <property type="entry name" value="TetR_C_1"/>
    <property type="match status" value="1"/>
</dbReference>
<comment type="caution">
    <text evidence="7">The sequence shown here is derived from an EMBL/GenBank/DDBJ whole genome shotgun (WGS) entry which is preliminary data.</text>
</comment>
<dbReference type="EMBL" id="BOPH01000086">
    <property type="protein sequence ID" value="GIJ71156.1"/>
    <property type="molecule type" value="Genomic_DNA"/>
</dbReference>
<evidence type="ECO:0000256" key="2">
    <source>
        <dbReference type="ARBA" id="ARBA00023015"/>
    </source>
</evidence>
<feature type="DNA-binding region" description="H-T-H motif" evidence="5">
    <location>
        <begin position="41"/>
        <end position="60"/>
    </location>
</feature>
<dbReference type="SUPFAM" id="SSF48498">
    <property type="entry name" value="Tetracyclin repressor-like, C-terminal domain"/>
    <property type="match status" value="1"/>
</dbReference>
<evidence type="ECO:0000313" key="8">
    <source>
        <dbReference type="Proteomes" id="UP000635606"/>
    </source>
</evidence>
<keyword evidence="1" id="KW-0678">Repressor</keyword>
<dbReference type="GO" id="GO:0003700">
    <property type="term" value="F:DNA-binding transcription factor activity"/>
    <property type="evidence" value="ECO:0007669"/>
    <property type="project" value="TreeGrafter"/>
</dbReference>
<gene>
    <name evidence="7" type="ORF">Voc01_060730</name>
</gene>
<dbReference type="GO" id="GO:0045892">
    <property type="term" value="P:negative regulation of DNA-templated transcription"/>
    <property type="evidence" value="ECO:0007669"/>
    <property type="project" value="InterPro"/>
</dbReference>
<name>A0A8J4EDY2_9ACTN</name>
<proteinExistence type="predicted"/>
<dbReference type="PANTHER" id="PTHR30055">
    <property type="entry name" value="HTH-TYPE TRANSCRIPTIONAL REGULATOR RUTR"/>
    <property type="match status" value="1"/>
</dbReference>
<keyword evidence="4" id="KW-0804">Transcription</keyword>
<dbReference type="GO" id="GO:0000976">
    <property type="term" value="F:transcription cis-regulatory region binding"/>
    <property type="evidence" value="ECO:0007669"/>
    <property type="project" value="TreeGrafter"/>
</dbReference>
<sequence>MELLWGGAARTVPGPKPSLTLARIVEAAITLADRDGIDGLSMRRVATELGVGTMSLYRYVPGKAELLALMLDRVEAPDPALAAGRSWRETVDAAARGTYRLYLDHPWLLQVNWTRPVLGPNSVANMETYVQGLDGLGLSGQERIAIVTMVDAYVVGQARQRIQYEAVTVQSGLSDEEFWAQQFPFLEQAMTSGRYPAMAALDENTFGMGWEESFDFGLTRILDGIAVLVETRRSPST</sequence>
<dbReference type="PRINTS" id="PR00400">
    <property type="entry name" value="TETREPRESSOR"/>
</dbReference>
<dbReference type="InterPro" id="IPR050109">
    <property type="entry name" value="HTH-type_TetR-like_transc_reg"/>
</dbReference>
<dbReference type="PROSITE" id="PS50977">
    <property type="entry name" value="HTH_TETR_2"/>
    <property type="match status" value="1"/>
</dbReference>
<accession>A0A8J4EDY2</accession>
<evidence type="ECO:0000256" key="1">
    <source>
        <dbReference type="ARBA" id="ARBA00022491"/>
    </source>
</evidence>
<evidence type="ECO:0000256" key="5">
    <source>
        <dbReference type="PROSITE-ProRule" id="PRU00335"/>
    </source>
</evidence>
<feature type="domain" description="HTH tetR-type" evidence="6">
    <location>
        <begin position="18"/>
        <end position="78"/>
    </location>
</feature>
<dbReference type="Pfam" id="PF00440">
    <property type="entry name" value="TetR_N"/>
    <property type="match status" value="1"/>
</dbReference>
<dbReference type="InterPro" id="IPR009057">
    <property type="entry name" value="Homeodomain-like_sf"/>
</dbReference>
<keyword evidence="3 5" id="KW-0238">DNA-binding</keyword>